<dbReference type="AlphaFoldDB" id="A0A9X9A0V7"/>
<reference evidence="2 3" key="1">
    <citation type="journal article" date="2019" name="Environ. Microbiol.">
        <title>An active ?-lactamase is a part of an orchestrated cell wall stress resistance network of Bacillus subtilis and related rhizosphere species.</title>
        <authorList>
            <person name="Bucher T."/>
            <person name="Keren-Paz A."/>
            <person name="Hausser J."/>
            <person name="Olender T."/>
            <person name="Cytryn E."/>
            <person name="Kolodkin-Gal I."/>
        </authorList>
    </citation>
    <scope>NUCLEOTIDE SEQUENCE [LARGE SCALE GENOMIC DNA]</scope>
    <source>
        <strain evidence="2 3">I32</strain>
    </source>
</reference>
<proteinExistence type="predicted"/>
<dbReference type="Pfam" id="PF00144">
    <property type="entry name" value="Beta-lactamase"/>
    <property type="match status" value="1"/>
</dbReference>
<evidence type="ECO:0000313" key="3">
    <source>
        <dbReference type="Proteomes" id="UP000308444"/>
    </source>
</evidence>
<evidence type="ECO:0000313" key="2">
    <source>
        <dbReference type="EMBL" id="TKI88739.1"/>
    </source>
</evidence>
<dbReference type="InterPro" id="IPR001466">
    <property type="entry name" value="Beta-lactam-related"/>
</dbReference>
<dbReference type="EMBL" id="SZOH01003911">
    <property type="protein sequence ID" value="TKI88739.1"/>
    <property type="molecule type" value="Genomic_DNA"/>
</dbReference>
<sequence>SLPPDFSPGKDWLYSNTGYVILGMLIEKITGNSYAEEIEKRIIEPLDLSNTFLPGNSPVIPGKNHARGYVKMEGTGEFKDITYYNPSLANAA</sequence>
<dbReference type="PANTHER" id="PTHR46825:SF7">
    <property type="entry name" value="D-ALANYL-D-ALANINE CARBOXYPEPTIDASE"/>
    <property type="match status" value="1"/>
</dbReference>
<organism evidence="2 3">
    <name type="scientific">Bacillus cereus</name>
    <dbReference type="NCBI Taxonomy" id="1396"/>
    <lineage>
        <taxon>Bacteria</taxon>
        <taxon>Bacillati</taxon>
        <taxon>Bacillota</taxon>
        <taxon>Bacilli</taxon>
        <taxon>Bacillales</taxon>
        <taxon>Bacillaceae</taxon>
        <taxon>Bacillus</taxon>
        <taxon>Bacillus cereus group</taxon>
    </lineage>
</organism>
<gene>
    <name evidence="2" type="ORF">FC695_37115</name>
</gene>
<feature type="domain" description="Beta-lactamase-related" evidence="1">
    <location>
        <begin position="2"/>
        <end position="66"/>
    </location>
</feature>
<dbReference type="InterPro" id="IPR012338">
    <property type="entry name" value="Beta-lactam/transpept-like"/>
</dbReference>
<dbReference type="Gene3D" id="3.40.710.10">
    <property type="entry name" value="DD-peptidase/beta-lactamase superfamily"/>
    <property type="match status" value="1"/>
</dbReference>
<dbReference type="PANTHER" id="PTHR46825">
    <property type="entry name" value="D-ALANYL-D-ALANINE-CARBOXYPEPTIDASE/ENDOPEPTIDASE AMPH"/>
    <property type="match status" value="1"/>
</dbReference>
<name>A0A9X9A0V7_BACCE</name>
<evidence type="ECO:0000259" key="1">
    <source>
        <dbReference type="Pfam" id="PF00144"/>
    </source>
</evidence>
<feature type="non-terminal residue" evidence="2">
    <location>
        <position position="1"/>
    </location>
</feature>
<accession>A0A9X9A0V7</accession>
<comment type="caution">
    <text evidence="2">The sequence shown here is derived from an EMBL/GenBank/DDBJ whole genome shotgun (WGS) entry which is preliminary data.</text>
</comment>
<dbReference type="SUPFAM" id="SSF56601">
    <property type="entry name" value="beta-lactamase/transpeptidase-like"/>
    <property type="match status" value="1"/>
</dbReference>
<dbReference type="InterPro" id="IPR050491">
    <property type="entry name" value="AmpC-like"/>
</dbReference>
<feature type="non-terminal residue" evidence="2">
    <location>
        <position position="92"/>
    </location>
</feature>
<dbReference type="Proteomes" id="UP000308444">
    <property type="component" value="Unassembled WGS sequence"/>
</dbReference>
<protein>
    <submittedName>
        <fullName evidence="2">Beta-lactamase family protein</fullName>
    </submittedName>
</protein>